<evidence type="ECO:0000313" key="1">
    <source>
        <dbReference type="EMBL" id="CRK87625.1"/>
    </source>
</evidence>
<reference evidence="1 2" key="1">
    <citation type="submission" date="2015-04" db="EMBL/GenBank/DDBJ databases">
        <authorList>
            <person name="Syromyatnikov M.Y."/>
            <person name="Popov V.N."/>
        </authorList>
    </citation>
    <scope>NUCLEOTIDE SEQUENCE [LARGE SCALE GENOMIC DNA]</scope>
</reference>
<dbReference type="AlphaFoldDB" id="A0A1J1HN13"/>
<name>A0A1J1HN13_9DIPT</name>
<dbReference type="Proteomes" id="UP000183832">
    <property type="component" value="Unassembled WGS sequence"/>
</dbReference>
<accession>A0A1J1HN13</accession>
<keyword evidence="2" id="KW-1185">Reference proteome</keyword>
<evidence type="ECO:0000313" key="2">
    <source>
        <dbReference type="Proteomes" id="UP000183832"/>
    </source>
</evidence>
<proteinExistence type="predicted"/>
<sequence>MIVEFQNVKLIDFQDRKFLRSNFTVLLYLNPGCNCCVLTQVCDRDTGVNVCVHLFWVQT</sequence>
<gene>
    <name evidence="1" type="ORF">CLUMA_CG001421</name>
</gene>
<organism evidence="1 2">
    <name type="scientific">Clunio marinus</name>
    <dbReference type="NCBI Taxonomy" id="568069"/>
    <lineage>
        <taxon>Eukaryota</taxon>
        <taxon>Metazoa</taxon>
        <taxon>Ecdysozoa</taxon>
        <taxon>Arthropoda</taxon>
        <taxon>Hexapoda</taxon>
        <taxon>Insecta</taxon>
        <taxon>Pterygota</taxon>
        <taxon>Neoptera</taxon>
        <taxon>Endopterygota</taxon>
        <taxon>Diptera</taxon>
        <taxon>Nematocera</taxon>
        <taxon>Chironomoidea</taxon>
        <taxon>Chironomidae</taxon>
        <taxon>Clunio</taxon>
    </lineage>
</organism>
<protein>
    <submittedName>
        <fullName evidence="1">CLUMA_CG001421, isoform A</fullName>
    </submittedName>
</protein>
<dbReference type="EMBL" id="CVRI01000004">
    <property type="protein sequence ID" value="CRK87625.1"/>
    <property type="molecule type" value="Genomic_DNA"/>
</dbReference>